<accession>A0ABU6YVP6</accession>
<gene>
    <name evidence="1" type="ORF">PIB30_094466</name>
</gene>
<comment type="caution">
    <text evidence="1">The sequence shown here is derived from an EMBL/GenBank/DDBJ whole genome shotgun (WGS) entry which is preliminary data.</text>
</comment>
<dbReference type="EMBL" id="JASCZI010243745">
    <property type="protein sequence ID" value="MED6213551.1"/>
    <property type="molecule type" value="Genomic_DNA"/>
</dbReference>
<reference evidence="1 2" key="1">
    <citation type="journal article" date="2023" name="Plants (Basel)">
        <title>Bridging the Gap: Combining Genomics and Transcriptomics Approaches to Understand Stylosanthes scabra, an Orphan Legume from the Brazilian Caatinga.</title>
        <authorList>
            <person name="Ferreira-Neto J.R.C."/>
            <person name="da Silva M.D."/>
            <person name="Binneck E."/>
            <person name="de Melo N.F."/>
            <person name="da Silva R.H."/>
            <person name="de Melo A.L.T.M."/>
            <person name="Pandolfi V."/>
            <person name="Bustamante F.O."/>
            <person name="Brasileiro-Vidal A.C."/>
            <person name="Benko-Iseppon A.M."/>
        </authorList>
    </citation>
    <scope>NUCLEOTIDE SEQUENCE [LARGE SCALE GENOMIC DNA]</scope>
    <source>
        <tissue evidence="1">Leaves</tissue>
    </source>
</reference>
<keyword evidence="2" id="KW-1185">Reference proteome</keyword>
<name>A0ABU6YVP6_9FABA</name>
<organism evidence="1 2">
    <name type="scientific">Stylosanthes scabra</name>
    <dbReference type="NCBI Taxonomy" id="79078"/>
    <lineage>
        <taxon>Eukaryota</taxon>
        <taxon>Viridiplantae</taxon>
        <taxon>Streptophyta</taxon>
        <taxon>Embryophyta</taxon>
        <taxon>Tracheophyta</taxon>
        <taxon>Spermatophyta</taxon>
        <taxon>Magnoliopsida</taxon>
        <taxon>eudicotyledons</taxon>
        <taxon>Gunneridae</taxon>
        <taxon>Pentapetalae</taxon>
        <taxon>rosids</taxon>
        <taxon>fabids</taxon>
        <taxon>Fabales</taxon>
        <taxon>Fabaceae</taxon>
        <taxon>Papilionoideae</taxon>
        <taxon>50 kb inversion clade</taxon>
        <taxon>dalbergioids sensu lato</taxon>
        <taxon>Dalbergieae</taxon>
        <taxon>Pterocarpus clade</taxon>
        <taxon>Stylosanthes</taxon>
    </lineage>
</organism>
<evidence type="ECO:0000313" key="2">
    <source>
        <dbReference type="Proteomes" id="UP001341840"/>
    </source>
</evidence>
<feature type="non-terminal residue" evidence="1">
    <location>
        <position position="1"/>
    </location>
</feature>
<sequence length="106" mass="12076">GQGKTLSLVLVKCSSSTKFTHTQMASSSSSSKKRKGKSAQTYNVAKFKSLFHADRYNKYTKFREVLAESRILIDTNELSPISEQINKRKWQRLTKPIQAVGYSLMR</sequence>
<dbReference type="Proteomes" id="UP001341840">
    <property type="component" value="Unassembled WGS sequence"/>
</dbReference>
<proteinExistence type="predicted"/>
<evidence type="ECO:0000313" key="1">
    <source>
        <dbReference type="EMBL" id="MED6213551.1"/>
    </source>
</evidence>
<protein>
    <submittedName>
        <fullName evidence="1">Uncharacterized protein</fullName>
    </submittedName>
</protein>